<evidence type="ECO:0000313" key="3">
    <source>
        <dbReference type="Proteomes" id="UP000324358"/>
    </source>
</evidence>
<keyword evidence="1" id="KW-0472">Membrane</keyword>
<keyword evidence="1" id="KW-1133">Transmembrane helix</keyword>
<dbReference type="OrthoDB" id="1467832at2"/>
<evidence type="ECO:0000313" key="2">
    <source>
        <dbReference type="EMBL" id="TYB73291.1"/>
    </source>
</evidence>
<feature type="transmembrane region" description="Helical" evidence="1">
    <location>
        <begin position="74"/>
        <end position="95"/>
    </location>
</feature>
<accession>A0A5D0QX78</accession>
<dbReference type="EMBL" id="VSKL01000002">
    <property type="protein sequence ID" value="TYB73291.1"/>
    <property type="molecule type" value="Genomic_DNA"/>
</dbReference>
<evidence type="ECO:0000256" key="1">
    <source>
        <dbReference type="SAM" id="Phobius"/>
    </source>
</evidence>
<comment type="caution">
    <text evidence="2">The sequence shown here is derived from an EMBL/GenBank/DDBJ whole genome shotgun (WGS) entry which is preliminary data.</text>
</comment>
<dbReference type="Proteomes" id="UP000324358">
    <property type="component" value="Unassembled WGS sequence"/>
</dbReference>
<dbReference type="AlphaFoldDB" id="A0A5D0QX78"/>
<feature type="transmembrane region" description="Helical" evidence="1">
    <location>
        <begin position="16"/>
        <end position="37"/>
    </location>
</feature>
<name>A0A5D0QX78_9FLAO</name>
<protein>
    <submittedName>
        <fullName evidence="2">Uncharacterized protein</fullName>
    </submittedName>
</protein>
<organism evidence="2 3">
    <name type="scientific">Bizionia algoritergicola</name>
    <dbReference type="NCBI Taxonomy" id="291187"/>
    <lineage>
        <taxon>Bacteria</taxon>
        <taxon>Pseudomonadati</taxon>
        <taxon>Bacteroidota</taxon>
        <taxon>Flavobacteriia</taxon>
        <taxon>Flavobacteriales</taxon>
        <taxon>Flavobacteriaceae</taxon>
        <taxon>Bizionia</taxon>
    </lineage>
</organism>
<keyword evidence="1" id="KW-0812">Transmembrane</keyword>
<dbReference type="RefSeq" id="WP_066255163.1">
    <property type="nucleotide sequence ID" value="NZ_VSKL01000002.1"/>
</dbReference>
<reference evidence="2 3" key="1">
    <citation type="submission" date="2019-08" db="EMBL/GenBank/DDBJ databases">
        <title>Genomes of Antarctic Bizionia species.</title>
        <authorList>
            <person name="Bowman J.P."/>
        </authorList>
    </citation>
    <scope>NUCLEOTIDE SEQUENCE [LARGE SCALE GENOMIC DNA]</scope>
    <source>
        <strain evidence="2 3">APA-1</strain>
    </source>
</reference>
<sequence length="98" mass="11005">MKSLYKQAITDFNENYILYIPLTIILQSCIGSIAAMYILMNSPNGSFKFFELTLCVVLAMSYNAVIFAQIKTKIIFPILLASITTNILLIAINVYQLS</sequence>
<feature type="transmembrane region" description="Helical" evidence="1">
    <location>
        <begin position="49"/>
        <end position="68"/>
    </location>
</feature>
<gene>
    <name evidence="2" type="ORF">ES675_06420</name>
</gene>
<dbReference type="PROSITE" id="PS51257">
    <property type="entry name" value="PROKAR_LIPOPROTEIN"/>
    <property type="match status" value="1"/>
</dbReference>
<proteinExistence type="predicted"/>
<keyword evidence="3" id="KW-1185">Reference proteome</keyword>